<reference evidence="2 3" key="1">
    <citation type="submission" date="2019-02" db="EMBL/GenBank/DDBJ databases">
        <title>Draft Genome Sequences of Six Type Strains of the Genus Massilia.</title>
        <authorList>
            <person name="Miess H."/>
            <person name="Frediansyhah A."/>
            <person name="Gross H."/>
        </authorList>
    </citation>
    <scope>NUCLEOTIDE SEQUENCE [LARGE SCALE GENOMIC DNA]</scope>
    <source>
        <strain evidence="2 3">DSM 17473</strain>
    </source>
</reference>
<feature type="domain" description="Peptidase S24/S26A/S26B/S26C" evidence="1">
    <location>
        <begin position="75"/>
        <end position="165"/>
    </location>
</feature>
<dbReference type="Proteomes" id="UP000290637">
    <property type="component" value="Chromosome"/>
</dbReference>
<dbReference type="RefSeq" id="WP_130189379.1">
    <property type="nucleotide sequence ID" value="NZ_CP035913.1"/>
</dbReference>
<sequence length="174" mass="18999">MARWIDADHPGLPDPASLAVLSLQLDVDTGWLLGLTSRRLPFAVDRLPLQLLQQLPSSPSRPAWFGAVADKTAVASGLAMAIMHGHDMAPRILHGSPYFYDPTQNRIACNGVYVLEYLGQTIVRHVELQVGAGLLLRCENTQYGDVLVDEAALRAEDGVRVRGRVTLAINVCDF</sequence>
<dbReference type="EMBL" id="CP035913">
    <property type="protein sequence ID" value="QBE66271.1"/>
    <property type="molecule type" value="Genomic_DNA"/>
</dbReference>
<protein>
    <recommendedName>
        <fullName evidence="1">Peptidase S24/S26A/S26B/S26C domain-containing protein</fullName>
    </recommendedName>
</protein>
<evidence type="ECO:0000313" key="2">
    <source>
        <dbReference type="EMBL" id="QBE66271.1"/>
    </source>
</evidence>
<keyword evidence="3" id="KW-1185">Reference proteome</keyword>
<dbReference type="SUPFAM" id="SSF51306">
    <property type="entry name" value="LexA/Signal peptidase"/>
    <property type="match status" value="1"/>
</dbReference>
<dbReference type="InterPro" id="IPR036286">
    <property type="entry name" value="LexA/Signal_pep-like_sf"/>
</dbReference>
<dbReference type="InterPro" id="IPR015927">
    <property type="entry name" value="Peptidase_S24_S26A/B/C"/>
</dbReference>
<organism evidence="2 3">
    <name type="scientific">Pseudoduganella lutea</name>
    <dbReference type="NCBI Taxonomy" id="321985"/>
    <lineage>
        <taxon>Bacteria</taxon>
        <taxon>Pseudomonadati</taxon>
        <taxon>Pseudomonadota</taxon>
        <taxon>Betaproteobacteria</taxon>
        <taxon>Burkholderiales</taxon>
        <taxon>Oxalobacteraceae</taxon>
        <taxon>Telluria group</taxon>
        <taxon>Pseudoduganella</taxon>
    </lineage>
</organism>
<evidence type="ECO:0000259" key="1">
    <source>
        <dbReference type="Pfam" id="PF00717"/>
    </source>
</evidence>
<dbReference type="Gene3D" id="2.10.109.10">
    <property type="entry name" value="Umud Fragment, subunit A"/>
    <property type="match status" value="1"/>
</dbReference>
<dbReference type="AlphaFoldDB" id="A0A4P6L3Y5"/>
<dbReference type="KEGG" id="plue:EWM63_27560"/>
<dbReference type="OrthoDB" id="8809738at2"/>
<name>A0A4P6L3Y5_9BURK</name>
<accession>A0A4P6L3Y5</accession>
<dbReference type="Pfam" id="PF00717">
    <property type="entry name" value="Peptidase_S24"/>
    <property type="match status" value="1"/>
</dbReference>
<gene>
    <name evidence="2" type="ORF">EWM63_27560</name>
</gene>
<evidence type="ECO:0000313" key="3">
    <source>
        <dbReference type="Proteomes" id="UP000290637"/>
    </source>
</evidence>
<proteinExistence type="predicted"/>